<evidence type="ECO:0000256" key="2">
    <source>
        <dbReference type="ARBA" id="ARBA00004496"/>
    </source>
</evidence>
<evidence type="ECO:0000256" key="3">
    <source>
        <dbReference type="ARBA" id="ARBA00022490"/>
    </source>
</evidence>
<comment type="subcellular location">
    <subcellularLocation>
        <location evidence="2">Cytoplasm</location>
    </subcellularLocation>
    <subcellularLocation>
        <location evidence="1">Nucleus</location>
    </subcellularLocation>
</comment>
<name>A0A9E7FP98_9LILI</name>
<dbReference type="AlphaFoldDB" id="A0A9E7FP98"/>
<keyword evidence="4" id="KW-0539">Nucleus</keyword>
<dbReference type="GO" id="GO:0005737">
    <property type="term" value="C:cytoplasm"/>
    <property type="evidence" value="ECO:0007669"/>
    <property type="project" value="UniProtKB-SubCell"/>
</dbReference>
<feature type="region of interest" description="Disordered" evidence="6">
    <location>
        <begin position="1"/>
        <end position="36"/>
    </location>
</feature>
<dbReference type="PROSITE" id="PS50102">
    <property type="entry name" value="RRM"/>
    <property type="match status" value="1"/>
</dbReference>
<feature type="compositionally biased region" description="Polar residues" evidence="6">
    <location>
        <begin position="746"/>
        <end position="767"/>
    </location>
</feature>
<evidence type="ECO:0000313" key="9">
    <source>
        <dbReference type="Proteomes" id="UP001055439"/>
    </source>
</evidence>
<dbReference type="SMART" id="SM00360">
    <property type="entry name" value="RRM"/>
    <property type="match status" value="1"/>
</dbReference>
<gene>
    <name evidence="8" type="ORF">MUK42_31309</name>
</gene>
<feature type="region of interest" description="Disordered" evidence="6">
    <location>
        <begin position="399"/>
        <end position="441"/>
    </location>
</feature>
<proteinExistence type="predicted"/>
<dbReference type="GO" id="GO:0003723">
    <property type="term" value="F:RNA binding"/>
    <property type="evidence" value="ECO:0007669"/>
    <property type="project" value="UniProtKB-UniRule"/>
</dbReference>
<evidence type="ECO:0000259" key="7">
    <source>
        <dbReference type="PROSITE" id="PS50102"/>
    </source>
</evidence>
<dbReference type="Pfam" id="PF00076">
    <property type="entry name" value="RRM_1"/>
    <property type="match status" value="1"/>
</dbReference>
<dbReference type="InterPro" id="IPR000504">
    <property type="entry name" value="RRM_dom"/>
</dbReference>
<keyword evidence="9" id="KW-1185">Reference proteome</keyword>
<dbReference type="Gene3D" id="3.30.70.330">
    <property type="match status" value="1"/>
</dbReference>
<keyword evidence="5" id="KW-0694">RNA-binding</keyword>
<keyword evidence="3" id="KW-0963">Cytoplasm</keyword>
<evidence type="ECO:0000256" key="1">
    <source>
        <dbReference type="ARBA" id="ARBA00004123"/>
    </source>
</evidence>
<dbReference type="EMBL" id="CP097506">
    <property type="protein sequence ID" value="URD99919.1"/>
    <property type="molecule type" value="Genomic_DNA"/>
</dbReference>
<evidence type="ECO:0000256" key="5">
    <source>
        <dbReference type="PROSITE-ProRule" id="PRU00176"/>
    </source>
</evidence>
<dbReference type="GO" id="GO:0005634">
    <property type="term" value="C:nucleus"/>
    <property type="evidence" value="ECO:0007669"/>
    <property type="project" value="UniProtKB-SubCell"/>
</dbReference>
<sequence>MRGRSYSYSPSPPRGYERRGRSPSPRGRYGGRGRDLPTSLLVRNLHRDCRPEDLRRQFGQFGPLKDIYLPRDYYTGEPRGFGFVQYVDPADAADAKYHMDRQVLLGRELTVVFAEENRKKPFEMRARQRSASVQFPRIVIIEGHLATHGLLTIPAPDLTRRNILVHREVDPALRAVVMILLCQITGITQGLFHPTLRSRNGSGHIPTRLRAADRKVGVLEIYGSKPSPRESTRVISLAESLVHSYNRWGSNPVLDFLEHNTQSDRYLPSPSHSSFPATTIPFASASFIPFSLLHRLLDEAEGRGGQEIRDIEALPPTFNMGLTCPGAGYDSINDSLQSLLVQSVSLDNNVRSTPRSISFSGRGSEPAKLKAFGSGKFLIKESLSFNGKEMDPFNLDTKISVESPTSAPDKSTKSDIPKTLRFSPLGKRPSESTLIKPDSPKHEAAVKLQKVYKSFRTRRQLADCAVLVEQSWWKVIDFALLKRSSVSFFDIEKPESAVSRWSRARTRAAKVGKGLSKDEKAQKLALQHWLEAIDPRHRYGHNLQFYYDCWLQCESMEPFFYWLDVGKGKEVSLEQKCSRSKLQQQCIKYLGPKEREAYEVEIEDGKFVYRQSRQLLDTSNGPRGAKWIFVLSTSKKLYVGQKKKGTFQHSSFLAGGATSAAGRLVVENGVLKAVWPHSGHYRPTQENFQEFMSFLQENNVDLSDVKKSPTEEDDELYNRLRHNRSELNLAERNASVKPEIGEDLSHASSGKTSSNTEADTSSSEAFEGTNISCSLANPKLGVKENPEKSLDVQLHCNLHNFCKKIVVKDTEESEDEDRGSFRQPKRVSSDRENEVSEDSSNSDKRYILRKKNLFLEEQEEDEETIVPSELILRRLNSKNSIKSYQLGKQLSFKWTTGAGPRIGCVRDYPSELQFRALEQVNLSPKSSTMCRFSSPRIAKCQSPKSEEASL</sequence>
<reference evidence="8" key="1">
    <citation type="submission" date="2022-05" db="EMBL/GenBank/DDBJ databases">
        <title>The Musa troglodytarum L. genome provides insights into the mechanism of non-climacteric behaviour and enrichment of carotenoids.</title>
        <authorList>
            <person name="Wang J."/>
        </authorList>
    </citation>
    <scope>NUCLEOTIDE SEQUENCE</scope>
    <source>
        <tissue evidence="8">Leaf</tissue>
    </source>
</reference>
<dbReference type="Proteomes" id="UP001055439">
    <property type="component" value="Chromosome 4"/>
</dbReference>
<feature type="region of interest" description="Disordered" evidence="6">
    <location>
        <begin position="812"/>
        <end position="842"/>
    </location>
</feature>
<evidence type="ECO:0000313" key="8">
    <source>
        <dbReference type="EMBL" id="URD99919.1"/>
    </source>
</evidence>
<dbReference type="OrthoDB" id="7344096at2759"/>
<dbReference type="SUPFAM" id="SSF54928">
    <property type="entry name" value="RNA-binding domain, RBD"/>
    <property type="match status" value="1"/>
</dbReference>
<dbReference type="InterPro" id="IPR035979">
    <property type="entry name" value="RBD_domain_sf"/>
</dbReference>
<feature type="compositionally biased region" description="Polar residues" evidence="6">
    <location>
        <begin position="400"/>
        <end position="409"/>
    </location>
</feature>
<feature type="domain" description="RRM" evidence="7">
    <location>
        <begin position="38"/>
        <end position="116"/>
    </location>
</feature>
<dbReference type="PANTHER" id="PTHR31250">
    <property type="entry name" value="IQ DOMAIN-CONTAINING PROTEIN IQM3"/>
    <property type="match status" value="1"/>
</dbReference>
<dbReference type="PANTHER" id="PTHR31250:SF14">
    <property type="entry name" value="IQ DOMAIN-CONTAINING PROTEIN IQM2"/>
    <property type="match status" value="1"/>
</dbReference>
<organism evidence="8 9">
    <name type="scientific">Musa troglodytarum</name>
    <name type="common">fe'i banana</name>
    <dbReference type="NCBI Taxonomy" id="320322"/>
    <lineage>
        <taxon>Eukaryota</taxon>
        <taxon>Viridiplantae</taxon>
        <taxon>Streptophyta</taxon>
        <taxon>Embryophyta</taxon>
        <taxon>Tracheophyta</taxon>
        <taxon>Spermatophyta</taxon>
        <taxon>Magnoliopsida</taxon>
        <taxon>Liliopsida</taxon>
        <taxon>Zingiberales</taxon>
        <taxon>Musaceae</taxon>
        <taxon>Musa</taxon>
    </lineage>
</organism>
<dbReference type="InterPro" id="IPR044159">
    <property type="entry name" value="IQM"/>
</dbReference>
<evidence type="ECO:0000256" key="4">
    <source>
        <dbReference type="ARBA" id="ARBA00023242"/>
    </source>
</evidence>
<feature type="region of interest" description="Disordered" evidence="6">
    <location>
        <begin position="728"/>
        <end position="767"/>
    </location>
</feature>
<dbReference type="InterPro" id="IPR012677">
    <property type="entry name" value="Nucleotide-bd_a/b_plait_sf"/>
</dbReference>
<protein>
    <submittedName>
        <fullName evidence="8">Calmodulin-binding protein</fullName>
    </submittedName>
</protein>
<accession>A0A9E7FP98</accession>
<evidence type="ECO:0000256" key="6">
    <source>
        <dbReference type="SAM" id="MobiDB-lite"/>
    </source>
</evidence>